<keyword evidence="6" id="KW-0106">Calcium</keyword>
<evidence type="ECO:0000313" key="9">
    <source>
        <dbReference type="EMBL" id="SNT63451.1"/>
    </source>
</evidence>
<proteinExistence type="inferred from homology"/>
<evidence type="ECO:0000256" key="7">
    <source>
        <dbReference type="ARBA" id="ARBA00023157"/>
    </source>
</evidence>
<dbReference type="EMBL" id="FZOD01000101">
    <property type="protein sequence ID" value="SNT63451.1"/>
    <property type="molecule type" value="Genomic_DNA"/>
</dbReference>
<dbReference type="SUPFAM" id="SSF53474">
    <property type="entry name" value="alpha/beta-Hydrolases"/>
    <property type="match status" value="1"/>
</dbReference>
<keyword evidence="7" id="KW-1015">Disulfide bond</keyword>
<evidence type="ECO:0000256" key="2">
    <source>
        <dbReference type="ARBA" id="ARBA00022487"/>
    </source>
</evidence>
<dbReference type="InterPro" id="IPR011118">
    <property type="entry name" value="Tannase/feruloyl_esterase"/>
</dbReference>
<dbReference type="PANTHER" id="PTHR33938">
    <property type="entry name" value="FERULOYL ESTERASE B-RELATED"/>
    <property type="match status" value="1"/>
</dbReference>
<feature type="signal peptide" evidence="8">
    <location>
        <begin position="1"/>
        <end position="34"/>
    </location>
</feature>
<keyword evidence="3" id="KW-0479">Metal-binding</keyword>
<evidence type="ECO:0000313" key="10">
    <source>
        <dbReference type="Proteomes" id="UP000198282"/>
    </source>
</evidence>
<accession>A0A239P8R0</accession>
<dbReference type="AlphaFoldDB" id="A0A239P8R0"/>
<evidence type="ECO:0000256" key="5">
    <source>
        <dbReference type="ARBA" id="ARBA00022801"/>
    </source>
</evidence>
<reference evidence="9 10" key="1">
    <citation type="submission" date="2017-06" db="EMBL/GenBank/DDBJ databases">
        <authorList>
            <person name="Kim H.J."/>
            <person name="Triplett B.A."/>
        </authorList>
    </citation>
    <scope>NUCLEOTIDE SEQUENCE [LARGE SCALE GENOMIC DNA]</scope>
    <source>
        <strain evidence="9 10">CGMCC 4.2132</strain>
    </source>
</reference>
<evidence type="ECO:0000256" key="1">
    <source>
        <dbReference type="ARBA" id="ARBA00006249"/>
    </source>
</evidence>
<evidence type="ECO:0000256" key="8">
    <source>
        <dbReference type="SAM" id="SignalP"/>
    </source>
</evidence>
<sequence length="545" mass="57643">MPRVSMSGMKQRLIVLMAAAVSAAAVLVPTAANAVSRDSGTVAATTCAAVPVSAPPGTKVESVKAVAHAGGTVTFPAAPPLHPAEETLTDVPAWCDLTVTVSHPGANDHVNIRISLPQDTKKWNGRFQATGGSAYLAGDLSGSPLVGAVKAGYAAAATDAGVGANPIDVSGWALTPAGKVDTPLLKNFASRSLHDMAVIGKDATKKFYDRSVSYAYWNGCSTGGRQGYGEAQDHPTDFDGILANAPAVNWDRFGVATLWSQAVFNEEKVQPTSCEFDAFNAAVIKACDTDDGVKDGIIDNPQDCRWDARRLVGTKVVCEGKEITISKATADAFRKIWAGPVSSSGRQLWYGPNKGVDLASLATPGEPFFVASTWVKYFVTQNPSFDATKLTYTSFEQLFRSSQKQFNNIIGTDDPNLSKFAKSGGKLLSWHGQTDELVPTEGTVDYRERVNRALGGNKRVDNFYRLFLLPGVNHCGGGIGPQPTDALGALVKWVEKGQAPATLAASATNADGKTVTRNVCRYPMVARYTGHGDTASAANYRCVTA</sequence>
<keyword evidence="2" id="KW-0719">Serine esterase</keyword>
<dbReference type="InterPro" id="IPR029058">
    <property type="entry name" value="AB_hydrolase_fold"/>
</dbReference>
<evidence type="ECO:0000256" key="6">
    <source>
        <dbReference type="ARBA" id="ARBA00022837"/>
    </source>
</evidence>
<keyword evidence="10" id="KW-1185">Reference proteome</keyword>
<dbReference type="GO" id="GO:0046872">
    <property type="term" value="F:metal ion binding"/>
    <property type="evidence" value="ECO:0007669"/>
    <property type="project" value="UniProtKB-KW"/>
</dbReference>
<evidence type="ECO:0000256" key="3">
    <source>
        <dbReference type="ARBA" id="ARBA00022723"/>
    </source>
</evidence>
<dbReference type="PANTHER" id="PTHR33938:SF8">
    <property type="entry name" value="CARBOXYLIC ESTER HYDROLASE"/>
    <property type="match status" value="1"/>
</dbReference>
<dbReference type="Pfam" id="PF07519">
    <property type="entry name" value="Tannase"/>
    <property type="match status" value="1"/>
</dbReference>
<organism evidence="9 10">
    <name type="scientific">Streptosporangium subroseum</name>
    <dbReference type="NCBI Taxonomy" id="106412"/>
    <lineage>
        <taxon>Bacteria</taxon>
        <taxon>Bacillati</taxon>
        <taxon>Actinomycetota</taxon>
        <taxon>Actinomycetes</taxon>
        <taxon>Streptosporangiales</taxon>
        <taxon>Streptosporangiaceae</taxon>
        <taxon>Streptosporangium</taxon>
    </lineage>
</organism>
<keyword evidence="5" id="KW-0378">Hydrolase</keyword>
<protein>
    <submittedName>
        <fullName evidence="9">Tannase and feruloyl esterase</fullName>
    </submittedName>
</protein>
<name>A0A239P8R0_9ACTN</name>
<evidence type="ECO:0000256" key="4">
    <source>
        <dbReference type="ARBA" id="ARBA00022729"/>
    </source>
</evidence>
<gene>
    <name evidence="9" type="ORF">SAMN05216276_110111</name>
</gene>
<comment type="similarity">
    <text evidence="1">Belongs to the tannase family.</text>
</comment>
<dbReference type="Proteomes" id="UP000198282">
    <property type="component" value="Unassembled WGS sequence"/>
</dbReference>
<feature type="chain" id="PRO_5012918549" evidence="8">
    <location>
        <begin position="35"/>
        <end position="545"/>
    </location>
</feature>
<dbReference type="GO" id="GO:0052689">
    <property type="term" value="F:carboxylic ester hydrolase activity"/>
    <property type="evidence" value="ECO:0007669"/>
    <property type="project" value="UniProtKB-KW"/>
</dbReference>
<keyword evidence="4 8" id="KW-0732">Signal</keyword>